<dbReference type="EMBL" id="CP080598">
    <property type="protein sequence ID" value="QYX31023.1"/>
    <property type="molecule type" value="Genomic_DNA"/>
</dbReference>
<evidence type="ECO:0000313" key="2">
    <source>
        <dbReference type="Proteomes" id="UP000826540"/>
    </source>
</evidence>
<keyword evidence="2" id="KW-1185">Reference proteome</keyword>
<dbReference type="RefSeq" id="WP_220609132.1">
    <property type="nucleotide sequence ID" value="NZ_CP080598.1"/>
</dbReference>
<dbReference type="Proteomes" id="UP000826540">
    <property type="component" value="Chromosome"/>
</dbReference>
<protein>
    <submittedName>
        <fullName evidence="1">Uncharacterized protein</fullName>
    </submittedName>
</protein>
<reference evidence="1 2" key="1">
    <citation type="journal article" date="2022" name="J. Am. Chem. Soc.">
        <title>Biosynthesis of Guanitoxin Enables Global Environmental Detection in Freshwater Cyanobacteria.</title>
        <authorList>
            <person name="Lima S.T."/>
            <person name="Fallon T.R."/>
            <person name="Cordoza J.L."/>
            <person name="Chekan J.R."/>
            <person name="Delbaje E."/>
            <person name="Hopiavuori A.R."/>
            <person name="Alvarenga D.O."/>
            <person name="Wood S.M."/>
            <person name="Luhavaya H."/>
            <person name="Baumgartner J.T."/>
            <person name="Dorr F.A."/>
            <person name="Etchegaray A."/>
            <person name="Pinto E."/>
            <person name="McKinnie S.M.K."/>
            <person name="Fiore M.F."/>
            <person name="Moore B.S."/>
        </authorList>
    </citation>
    <scope>NUCLEOTIDE SEQUENCE [LARGE SCALE GENOMIC DNA]</scope>
    <source>
        <strain evidence="1 2">ITEP-024</strain>
    </source>
</reference>
<organism evidence="1 2">
    <name type="scientific">Sphaerospermopsis torques-reginae ITEP-024</name>
    <dbReference type="NCBI Taxonomy" id="984208"/>
    <lineage>
        <taxon>Bacteria</taxon>
        <taxon>Bacillati</taxon>
        <taxon>Cyanobacteriota</taxon>
        <taxon>Cyanophyceae</taxon>
        <taxon>Nostocales</taxon>
        <taxon>Aphanizomenonaceae</taxon>
        <taxon>Sphaerospermopsis</taxon>
        <taxon>Sphaerospermopsis torques-reginae</taxon>
    </lineage>
</organism>
<sequence length="200" mass="22570">MAYSDFKLSEIIQKFELTLNEVSALFADTTEEEPSDLLTTILKENVDLAVSINTEKARSEMIISPILLEVRRKLNNQISLFSGVDFNVDNQQGLNGFCDFLISLSKEQLFVRAPVITLVETKNENLKSGLAQCIAEMIAAQLFNEKNENNIRTIYGAVTIGTIWQFLKLEDKLVSIDLSEYYIKDVKKILGILISAIKQE</sequence>
<proteinExistence type="predicted"/>
<gene>
    <name evidence="1" type="ORF">K2F26_19545</name>
</gene>
<evidence type="ECO:0000313" key="1">
    <source>
        <dbReference type="EMBL" id="QYX31023.1"/>
    </source>
</evidence>
<accession>A0ABX8WXB1</accession>
<name>A0ABX8WXB1_9CYAN</name>